<sequence length="194" mass="21844">MIKLVSGFLNSVGGKNTFSMKDPNTDLSAAEIKQSLELLASLDIFEKDGVQLFKKPIEAKYVETVETPIFKGEELFGKPGQPLVLKQPQLTVPPATPVLVEPVVKAETVEEIDPNKLAELKQHSRYQALPAVPQVSLNKPEEDVKAIPETTEELEEKTEESNELQPSSNYRLSEILRKRRNRRKAQEEQKKNPQ</sequence>
<keyword evidence="3" id="KW-1185">Reference proteome</keyword>
<name>A0ABS3L7J4_9ENTE</name>
<feature type="compositionally biased region" description="Acidic residues" evidence="1">
    <location>
        <begin position="151"/>
        <end position="162"/>
    </location>
</feature>
<dbReference type="InterPro" id="IPR021321">
    <property type="entry name" value="DUF2922"/>
</dbReference>
<dbReference type="RefSeq" id="WP_207672529.1">
    <property type="nucleotide sequence ID" value="NZ_JAFREM010000008.1"/>
</dbReference>
<comment type="caution">
    <text evidence="2">The sequence shown here is derived from an EMBL/GenBank/DDBJ whole genome shotgun (WGS) entry which is preliminary data.</text>
</comment>
<evidence type="ECO:0000313" key="2">
    <source>
        <dbReference type="EMBL" id="MBO1305594.1"/>
    </source>
</evidence>
<reference evidence="2 3" key="1">
    <citation type="submission" date="2021-03" db="EMBL/GenBank/DDBJ databases">
        <title>Enterococcal diversity collection.</title>
        <authorList>
            <person name="Gilmore M.S."/>
            <person name="Schwartzman J."/>
            <person name="Van Tyne D."/>
            <person name="Martin M."/>
            <person name="Earl A.M."/>
            <person name="Manson A.L."/>
            <person name="Straub T."/>
            <person name="Salamzade R."/>
            <person name="Saavedra J."/>
            <person name="Lebreton F."/>
            <person name="Prichula J."/>
            <person name="Schaufler K."/>
            <person name="Gaca A."/>
            <person name="Sgardioli B."/>
            <person name="Wagenaar J."/>
            <person name="Strong T."/>
        </authorList>
    </citation>
    <scope>NUCLEOTIDE SEQUENCE [LARGE SCALE GENOMIC DNA]</scope>
    <source>
        <strain evidence="2 3">669A</strain>
    </source>
</reference>
<dbReference type="EMBL" id="JAFREM010000008">
    <property type="protein sequence ID" value="MBO1305594.1"/>
    <property type="molecule type" value="Genomic_DNA"/>
</dbReference>
<dbReference type="Pfam" id="PF11148">
    <property type="entry name" value="DUF2922"/>
    <property type="match status" value="1"/>
</dbReference>
<protein>
    <submittedName>
        <fullName evidence="2">DUF2922 domain-containing protein</fullName>
    </submittedName>
</protein>
<accession>A0ABS3L7J4</accession>
<feature type="compositionally biased region" description="Basic and acidic residues" evidence="1">
    <location>
        <begin position="184"/>
        <end position="194"/>
    </location>
</feature>
<organism evidence="2 3">
    <name type="scientific">Candidatus Enterococcus moelleringii</name>
    <dbReference type="NCBI Taxonomy" id="2815325"/>
    <lineage>
        <taxon>Bacteria</taxon>
        <taxon>Bacillati</taxon>
        <taxon>Bacillota</taxon>
        <taxon>Bacilli</taxon>
        <taxon>Lactobacillales</taxon>
        <taxon>Enterococcaceae</taxon>
        <taxon>Enterococcus</taxon>
    </lineage>
</organism>
<evidence type="ECO:0000256" key="1">
    <source>
        <dbReference type="SAM" id="MobiDB-lite"/>
    </source>
</evidence>
<gene>
    <name evidence="2" type="ORF">JZO70_05455</name>
</gene>
<dbReference type="Proteomes" id="UP000664601">
    <property type="component" value="Unassembled WGS sequence"/>
</dbReference>
<evidence type="ECO:0000313" key="3">
    <source>
        <dbReference type="Proteomes" id="UP000664601"/>
    </source>
</evidence>
<feature type="region of interest" description="Disordered" evidence="1">
    <location>
        <begin position="151"/>
        <end position="194"/>
    </location>
</feature>
<proteinExistence type="predicted"/>